<name>A0A4Y2LXC0_ARAVE</name>
<dbReference type="Proteomes" id="UP000499080">
    <property type="component" value="Unassembled WGS sequence"/>
</dbReference>
<comment type="caution">
    <text evidence="1">The sequence shown here is derived from an EMBL/GenBank/DDBJ whole genome shotgun (WGS) entry which is preliminary data.</text>
</comment>
<accession>A0A4Y2LXC0</accession>
<dbReference type="AlphaFoldDB" id="A0A4Y2LXC0"/>
<evidence type="ECO:0000313" key="1">
    <source>
        <dbReference type="EMBL" id="GBN19441.1"/>
    </source>
</evidence>
<sequence length="91" mass="10517">MKQYEGYFGTDVIIFNPGQLTRKTPDLPPLSPSCHIEHKLHIYVSPIPSYSFNSTAAWIIGSRLHLLFPPLDYACVQECEDRVEKHTRRMN</sequence>
<reference evidence="1 2" key="1">
    <citation type="journal article" date="2019" name="Sci. Rep.">
        <title>Orb-weaving spider Araneus ventricosus genome elucidates the spidroin gene catalogue.</title>
        <authorList>
            <person name="Kono N."/>
            <person name="Nakamura H."/>
            <person name="Ohtoshi R."/>
            <person name="Moran D.A.P."/>
            <person name="Shinohara A."/>
            <person name="Yoshida Y."/>
            <person name="Fujiwara M."/>
            <person name="Mori M."/>
            <person name="Tomita M."/>
            <person name="Arakawa K."/>
        </authorList>
    </citation>
    <scope>NUCLEOTIDE SEQUENCE [LARGE SCALE GENOMIC DNA]</scope>
</reference>
<evidence type="ECO:0000313" key="2">
    <source>
        <dbReference type="Proteomes" id="UP000499080"/>
    </source>
</evidence>
<keyword evidence="2" id="KW-1185">Reference proteome</keyword>
<gene>
    <name evidence="1" type="ORF">AVEN_95819_1</name>
</gene>
<dbReference type="EMBL" id="BGPR01006492">
    <property type="protein sequence ID" value="GBN19441.1"/>
    <property type="molecule type" value="Genomic_DNA"/>
</dbReference>
<protein>
    <submittedName>
        <fullName evidence="1">Uncharacterized protein</fullName>
    </submittedName>
</protein>
<organism evidence="1 2">
    <name type="scientific">Araneus ventricosus</name>
    <name type="common">Orbweaver spider</name>
    <name type="synonym">Epeira ventricosa</name>
    <dbReference type="NCBI Taxonomy" id="182803"/>
    <lineage>
        <taxon>Eukaryota</taxon>
        <taxon>Metazoa</taxon>
        <taxon>Ecdysozoa</taxon>
        <taxon>Arthropoda</taxon>
        <taxon>Chelicerata</taxon>
        <taxon>Arachnida</taxon>
        <taxon>Araneae</taxon>
        <taxon>Araneomorphae</taxon>
        <taxon>Entelegynae</taxon>
        <taxon>Araneoidea</taxon>
        <taxon>Araneidae</taxon>
        <taxon>Araneus</taxon>
    </lineage>
</organism>
<proteinExistence type="predicted"/>